<dbReference type="EMBL" id="JAULUE010002067">
    <property type="protein sequence ID" value="KAK5877191.1"/>
    <property type="molecule type" value="Genomic_DNA"/>
</dbReference>
<sequence>MEGRGGWRGGKGQRERRKAGGDGGWGRKDGKGKINKGRGKEEESFSLILHLEDTRFENRLVGDGREAWVGQMQVKLGGGGGGVEYVGWWCYGGSQPGMGPAGGRRGGDGGEGALREVEVGGGGG</sequence>
<proteinExistence type="predicted"/>
<feature type="region of interest" description="Disordered" evidence="1">
    <location>
        <begin position="100"/>
        <end position="124"/>
    </location>
</feature>
<feature type="compositionally biased region" description="Gly residues" evidence="1">
    <location>
        <begin position="1"/>
        <end position="10"/>
    </location>
</feature>
<evidence type="ECO:0000256" key="1">
    <source>
        <dbReference type="SAM" id="MobiDB-lite"/>
    </source>
</evidence>
<name>A0AAN8GDQ8_9TELE</name>
<dbReference type="AlphaFoldDB" id="A0AAN8GDQ8"/>
<reference evidence="2 3" key="1">
    <citation type="journal article" date="2023" name="Mol. Biol. Evol.">
        <title>Genomics of Secondarily Temperate Adaptation in the Only Non-Antarctic Icefish.</title>
        <authorList>
            <person name="Rivera-Colon A.G."/>
            <person name="Rayamajhi N."/>
            <person name="Minhas B.F."/>
            <person name="Madrigal G."/>
            <person name="Bilyk K.T."/>
            <person name="Yoon V."/>
            <person name="Hune M."/>
            <person name="Gregory S."/>
            <person name="Cheng C.H.C."/>
            <person name="Catchen J.M."/>
        </authorList>
    </citation>
    <scope>NUCLEOTIDE SEQUENCE [LARGE SCALE GENOMIC DNA]</scope>
    <source>
        <strain evidence="2">JC2023a</strain>
    </source>
</reference>
<dbReference type="Proteomes" id="UP001335648">
    <property type="component" value="Unassembled WGS sequence"/>
</dbReference>
<keyword evidence="3" id="KW-1185">Reference proteome</keyword>
<protein>
    <submittedName>
        <fullName evidence="2">Uncharacterized protein</fullName>
    </submittedName>
</protein>
<evidence type="ECO:0000313" key="3">
    <source>
        <dbReference type="Proteomes" id="UP001335648"/>
    </source>
</evidence>
<organism evidence="2 3">
    <name type="scientific">Champsocephalus esox</name>
    <name type="common">pike icefish</name>
    <dbReference type="NCBI Taxonomy" id="159716"/>
    <lineage>
        <taxon>Eukaryota</taxon>
        <taxon>Metazoa</taxon>
        <taxon>Chordata</taxon>
        <taxon>Craniata</taxon>
        <taxon>Vertebrata</taxon>
        <taxon>Euteleostomi</taxon>
        <taxon>Actinopterygii</taxon>
        <taxon>Neopterygii</taxon>
        <taxon>Teleostei</taxon>
        <taxon>Neoteleostei</taxon>
        <taxon>Acanthomorphata</taxon>
        <taxon>Eupercaria</taxon>
        <taxon>Perciformes</taxon>
        <taxon>Notothenioidei</taxon>
        <taxon>Channichthyidae</taxon>
        <taxon>Champsocephalus</taxon>
    </lineage>
</organism>
<feature type="compositionally biased region" description="Basic and acidic residues" evidence="1">
    <location>
        <begin position="25"/>
        <end position="39"/>
    </location>
</feature>
<feature type="region of interest" description="Disordered" evidence="1">
    <location>
        <begin position="1"/>
        <end position="39"/>
    </location>
</feature>
<comment type="caution">
    <text evidence="2">The sequence shown here is derived from an EMBL/GenBank/DDBJ whole genome shotgun (WGS) entry which is preliminary data.</text>
</comment>
<feature type="compositionally biased region" description="Basic and acidic residues" evidence="1">
    <location>
        <begin position="105"/>
        <end position="118"/>
    </location>
</feature>
<evidence type="ECO:0000313" key="2">
    <source>
        <dbReference type="EMBL" id="KAK5877191.1"/>
    </source>
</evidence>
<accession>A0AAN8GDQ8</accession>
<gene>
    <name evidence="2" type="ORF">CesoFtcFv8_026460</name>
</gene>